<accession>A0A2N9HRC3</accession>
<feature type="signal peptide" evidence="1">
    <location>
        <begin position="1"/>
        <end position="26"/>
    </location>
</feature>
<feature type="chain" id="PRO_5014647223" description="Root meristem growth factor 9" evidence="1">
    <location>
        <begin position="27"/>
        <end position="74"/>
    </location>
</feature>
<keyword evidence="1" id="KW-0732">Signal</keyword>
<reference evidence="2" key="1">
    <citation type="submission" date="2018-02" db="EMBL/GenBank/DDBJ databases">
        <authorList>
            <person name="Cohen D.B."/>
            <person name="Kent A.D."/>
        </authorList>
    </citation>
    <scope>NUCLEOTIDE SEQUENCE</scope>
</reference>
<evidence type="ECO:0008006" key="3">
    <source>
        <dbReference type="Google" id="ProtNLM"/>
    </source>
</evidence>
<dbReference type="AlphaFoldDB" id="A0A2N9HRC3"/>
<proteinExistence type="predicted"/>
<evidence type="ECO:0000256" key="1">
    <source>
        <dbReference type="SAM" id="SignalP"/>
    </source>
</evidence>
<dbReference type="Pfam" id="PF21529">
    <property type="entry name" value="GLV1-2"/>
    <property type="match status" value="1"/>
</dbReference>
<name>A0A2N9HRC3_FAGSY</name>
<sequence>MAAVPCKRLILVVLIMLCLFSTTAKGGRDLREPSKESQMNHDELFPVKEERVLESDELLAADYTPARRKPPIHN</sequence>
<evidence type="ECO:0000313" key="2">
    <source>
        <dbReference type="EMBL" id="SPD14283.1"/>
    </source>
</evidence>
<gene>
    <name evidence="2" type="ORF">FSB_LOCUS42165</name>
</gene>
<organism evidence="2">
    <name type="scientific">Fagus sylvatica</name>
    <name type="common">Beechnut</name>
    <dbReference type="NCBI Taxonomy" id="28930"/>
    <lineage>
        <taxon>Eukaryota</taxon>
        <taxon>Viridiplantae</taxon>
        <taxon>Streptophyta</taxon>
        <taxon>Embryophyta</taxon>
        <taxon>Tracheophyta</taxon>
        <taxon>Spermatophyta</taxon>
        <taxon>Magnoliopsida</taxon>
        <taxon>eudicotyledons</taxon>
        <taxon>Gunneridae</taxon>
        <taxon>Pentapetalae</taxon>
        <taxon>rosids</taxon>
        <taxon>fabids</taxon>
        <taxon>Fagales</taxon>
        <taxon>Fagaceae</taxon>
        <taxon>Fagus</taxon>
    </lineage>
</organism>
<dbReference type="InterPro" id="IPR049306">
    <property type="entry name" value="GLV1-2"/>
</dbReference>
<dbReference type="EMBL" id="OIVN01003902">
    <property type="protein sequence ID" value="SPD14283.1"/>
    <property type="molecule type" value="Genomic_DNA"/>
</dbReference>
<protein>
    <recommendedName>
        <fullName evidence="3">Root meristem growth factor 9</fullName>
    </recommendedName>
</protein>